<feature type="domain" description="SsuA/THI5-like" evidence="12">
    <location>
        <begin position="45"/>
        <end position="261"/>
    </location>
</feature>
<protein>
    <recommendedName>
        <fullName evidence="10">Thiamine pyrimidine synthase</fullName>
    </recommendedName>
</protein>
<reference evidence="13 14" key="1">
    <citation type="submission" date="2016-10" db="EMBL/GenBank/DDBJ databases">
        <authorList>
            <person name="de Groot N.N."/>
        </authorList>
    </citation>
    <scope>NUCLEOTIDE SEQUENCE [LARGE SCALE GENOMIC DNA]</scope>
    <source>
        <strain evidence="13 14">DSM 19981</strain>
    </source>
</reference>
<evidence type="ECO:0000256" key="10">
    <source>
        <dbReference type="ARBA" id="ARBA00033171"/>
    </source>
</evidence>
<dbReference type="InterPro" id="IPR006311">
    <property type="entry name" value="TAT_signal"/>
</dbReference>
<dbReference type="Proteomes" id="UP000199473">
    <property type="component" value="Unassembled WGS sequence"/>
</dbReference>
<evidence type="ECO:0000256" key="7">
    <source>
        <dbReference type="ARBA" id="ARBA00022898"/>
    </source>
</evidence>
<keyword evidence="6" id="KW-0479">Metal-binding</keyword>
<dbReference type="AlphaFoldDB" id="A0A1I4EX83"/>
<keyword evidence="9" id="KW-0408">Iron</keyword>
<keyword evidence="7" id="KW-0663">Pyridoxal phosphate</keyword>
<evidence type="ECO:0000256" key="5">
    <source>
        <dbReference type="ARBA" id="ARBA00022679"/>
    </source>
</evidence>
<evidence type="ECO:0000313" key="13">
    <source>
        <dbReference type="EMBL" id="SFL10338.1"/>
    </source>
</evidence>
<evidence type="ECO:0000256" key="2">
    <source>
        <dbReference type="ARBA" id="ARBA00004948"/>
    </source>
</evidence>
<dbReference type="InterPro" id="IPR015168">
    <property type="entry name" value="SsuA/THI5"/>
</dbReference>
<name>A0A1I4EX83_9PROT</name>
<dbReference type="GO" id="GO:0009228">
    <property type="term" value="P:thiamine biosynthetic process"/>
    <property type="evidence" value="ECO:0007669"/>
    <property type="project" value="UniProtKB-KW"/>
</dbReference>
<evidence type="ECO:0000256" key="3">
    <source>
        <dbReference type="ARBA" id="ARBA00009406"/>
    </source>
</evidence>
<proteinExistence type="inferred from homology"/>
<keyword evidence="8" id="KW-0784">Thiamine biosynthesis</keyword>
<comment type="function">
    <text evidence="1">Responsible for the formation of the pyrimidine heterocycle in the thiamine biosynthesis pathway. Catalyzes the formation of hydroxymethylpyrimidine phosphate (HMP-P) from histidine and pyridoxal phosphate (PLP). The protein uses PLP and the active site histidine to form HMP-P, generating an inactive enzyme. The enzyme can only undergo a single turnover, which suggests it is a suicide enzyme.</text>
</comment>
<comment type="pathway">
    <text evidence="2">Cofactor biosynthesis; thiamine diphosphate biosynthesis.</text>
</comment>
<evidence type="ECO:0000256" key="9">
    <source>
        <dbReference type="ARBA" id="ARBA00023004"/>
    </source>
</evidence>
<dbReference type="GO" id="GO:0016740">
    <property type="term" value="F:transferase activity"/>
    <property type="evidence" value="ECO:0007669"/>
    <property type="project" value="UniProtKB-KW"/>
</dbReference>
<evidence type="ECO:0000256" key="11">
    <source>
        <dbReference type="ARBA" id="ARBA00048179"/>
    </source>
</evidence>
<comment type="subunit">
    <text evidence="4">Homodimer.</text>
</comment>
<evidence type="ECO:0000313" key="14">
    <source>
        <dbReference type="Proteomes" id="UP000199473"/>
    </source>
</evidence>
<accession>A0A1I4EX83</accession>
<dbReference type="EMBL" id="FOSQ01000020">
    <property type="protein sequence ID" value="SFL10338.1"/>
    <property type="molecule type" value="Genomic_DNA"/>
</dbReference>
<dbReference type="GO" id="GO:0046872">
    <property type="term" value="F:metal ion binding"/>
    <property type="evidence" value="ECO:0007669"/>
    <property type="project" value="UniProtKB-KW"/>
</dbReference>
<evidence type="ECO:0000256" key="6">
    <source>
        <dbReference type="ARBA" id="ARBA00022723"/>
    </source>
</evidence>
<dbReference type="RefSeq" id="WP_175534213.1">
    <property type="nucleotide sequence ID" value="NZ_FOSQ01000020.1"/>
</dbReference>
<evidence type="ECO:0000256" key="1">
    <source>
        <dbReference type="ARBA" id="ARBA00003469"/>
    </source>
</evidence>
<dbReference type="InterPro" id="IPR027939">
    <property type="entry name" value="NMT1/THI5"/>
</dbReference>
<keyword evidence="14" id="KW-1185">Reference proteome</keyword>
<comment type="catalytic activity">
    <reaction evidence="11">
        <text>N(6)-(pyridoxal phosphate)-L-lysyl-[4-amino-5-hydroxymethyl-2-methylpyrimidine phosphate synthase] + L-histidyl-[4-amino-5-hydroxymethyl-2-methylpyrimidine phosphate synthase] + 2 Fe(3+) + 4 H2O = L-lysyl-[4-amino-5-hydroxymethyl-2-methylpyrimidine phosphate synthase] + (2S)-2-amino-5-hydroxy-4-oxopentanoyl-[4-amino-5-hydroxymethyl-2-methylpyrimidine phosphate synthase] + 4-amino-2-methyl-5-(phosphooxymethyl)pyrimidine + 3-oxopropanoate + 2 Fe(2+) + 2 H(+)</text>
        <dbReference type="Rhea" id="RHEA:65756"/>
        <dbReference type="Rhea" id="RHEA-COMP:16892"/>
        <dbReference type="Rhea" id="RHEA-COMP:16893"/>
        <dbReference type="Rhea" id="RHEA-COMP:16894"/>
        <dbReference type="Rhea" id="RHEA-COMP:16895"/>
        <dbReference type="ChEBI" id="CHEBI:15377"/>
        <dbReference type="ChEBI" id="CHEBI:15378"/>
        <dbReference type="ChEBI" id="CHEBI:29033"/>
        <dbReference type="ChEBI" id="CHEBI:29034"/>
        <dbReference type="ChEBI" id="CHEBI:29969"/>
        <dbReference type="ChEBI" id="CHEBI:29979"/>
        <dbReference type="ChEBI" id="CHEBI:33190"/>
        <dbReference type="ChEBI" id="CHEBI:58354"/>
        <dbReference type="ChEBI" id="CHEBI:143915"/>
        <dbReference type="ChEBI" id="CHEBI:157692"/>
    </reaction>
    <physiologicalReaction direction="left-to-right" evidence="11">
        <dbReference type="Rhea" id="RHEA:65757"/>
    </physiologicalReaction>
</comment>
<evidence type="ECO:0000259" key="12">
    <source>
        <dbReference type="Pfam" id="PF09084"/>
    </source>
</evidence>
<dbReference type="PROSITE" id="PS51318">
    <property type="entry name" value="TAT"/>
    <property type="match status" value="1"/>
</dbReference>
<dbReference type="SUPFAM" id="SSF53850">
    <property type="entry name" value="Periplasmic binding protein-like II"/>
    <property type="match status" value="1"/>
</dbReference>
<dbReference type="Pfam" id="PF09084">
    <property type="entry name" value="NMT1"/>
    <property type="match status" value="1"/>
</dbReference>
<evidence type="ECO:0000256" key="8">
    <source>
        <dbReference type="ARBA" id="ARBA00022977"/>
    </source>
</evidence>
<sequence length="342" mass="37246">MMRAPTRRSVLSTGLAAGILAAPGVRAQAARRRVRFCLDWTWQSAHSAWTLAADRGFFSEAGIDVQIDRGFGSGDTMTKVAAGTYDIGFADTNLLLKFNHENPTAQLTSVFILYDASPNAAIFLKSSGITKPKDLEGRKISVTDGEGTRLLFPIFARANQLDMSKIELLSVTAQLRDTMVVQRRADATLGFLTTTALNMVGAGVPRGDIGWLQYNSWGVALYSSGLVVRKDYAERNPEAVSAFIAATIRGLRAMLADPVAAMASLKRREALIDEAIEISRNELINEVALLTANVRANGVSTVDRARFEASAAQVAEAFQIPIRPPMDFTYTDRFLPADRKII</sequence>
<dbReference type="PANTHER" id="PTHR31528">
    <property type="entry name" value="4-AMINO-5-HYDROXYMETHYL-2-METHYLPYRIMIDINE PHOSPHATE SYNTHASE THI11-RELATED"/>
    <property type="match status" value="1"/>
</dbReference>
<dbReference type="Gene3D" id="3.40.190.10">
    <property type="entry name" value="Periplasmic binding protein-like II"/>
    <property type="match status" value="2"/>
</dbReference>
<organism evidence="13 14">
    <name type="scientific">Falsiroseomonas stagni DSM 19981</name>
    <dbReference type="NCBI Taxonomy" id="1123062"/>
    <lineage>
        <taxon>Bacteria</taxon>
        <taxon>Pseudomonadati</taxon>
        <taxon>Pseudomonadota</taxon>
        <taxon>Alphaproteobacteria</taxon>
        <taxon>Acetobacterales</taxon>
        <taxon>Roseomonadaceae</taxon>
        <taxon>Falsiroseomonas</taxon>
    </lineage>
</organism>
<dbReference type="STRING" id="1123062.SAMN02745775_12021"/>
<dbReference type="PANTHER" id="PTHR31528:SF1">
    <property type="entry name" value="4-AMINO-5-HYDROXYMETHYL-2-METHYLPYRIMIDINE PHOSPHATE SYNTHASE THI11-RELATED"/>
    <property type="match status" value="1"/>
</dbReference>
<evidence type="ECO:0000256" key="4">
    <source>
        <dbReference type="ARBA" id="ARBA00011738"/>
    </source>
</evidence>
<keyword evidence="5" id="KW-0808">Transferase</keyword>
<gene>
    <name evidence="13" type="ORF">SAMN02745775_12021</name>
</gene>
<comment type="similarity">
    <text evidence="3">Belongs to the NMT1/THI5 family.</text>
</comment>